<organism evidence="2 3">
    <name type="scientific">Parapoynx stagnalis nucleopolyhedrovirus</name>
    <dbReference type="NCBI Taxonomy" id="2993413"/>
    <lineage>
        <taxon>Viruses</taxon>
        <taxon>Viruses incertae sedis</taxon>
        <taxon>Naldaviricetes</taxon>
        <taxon>Lefavirales</taxon>
        <taxon>Baculoviridae</taxon>
        <taxon>Alphabaculovirus</taxon>
        <taxon>Alphabaculovirus pastagnalis</taxon>
    </lineage>
</organism>
<reference evidence="2" key="1">
    <citation type="journal article" date="2022" name="Viruses">
        <title>The Parapoynx stagnalis Nucleopolyhedrovirus (PastNPV), a Divergent Member of the Alphabaculovirus Group I Clade, Encodes a Homolog of Ran GTPase.</title>
        <authorList>
            <person name="Harrison R.L."/>
            <person name="Rowley D.L."/>
        </authorList>
    </citation>
    <scope>NUCLEOTIDE SEQUENCE</scope>
    <source>
        <strain evidence="2">BCIPV-473</strain>
    </source>
</reference>
<dbReference type="GO" id="GO:0008083">
    <property type="term" value="F:growth factor activity"/>
    <property type="evidence" value="ECO:0007669"/>
    <property type="project" value="InterPro"/>
</dbReference>
<evidence type="ECO:0000313" key="2">
    <source>
        <dbReference type="EMBL" id="UZE89786.1"/>
    </source>
</evidence>
<dbReference type="SUPFAM" id="SSF50353">
    <property type="entry name" value="Cytokine"/>
    <property type="match status" value="1"/>
</dbReference>
<name>A0A9E8C0I1_9ABAC</name>
<keyword evidence="3" id="KW-1185">Reference proteome</keyword>
<dbReference type="SMART" id="SM00442">
    <property type="entry name" value="FGF"/>
    <property type="match status" value="1"/>
</dbReference>
<accession>A0A9E8C0I1</accession>
<dbReference type="InterPro" id="IPR002209">
    <property type="entry name" value="Fibroblast_GF_fam"/>
</dbReference>
<sequence length="182" mass="21755">MKLKTLVVIVIAIDNVFGHMEHFAGTQRPVHIFLNRRYLQVLPNGMVNGTSIRNSMYIVFRRESYKKSFVILRNAITCMYVCMDKCGFLYGTNFFSKDCYFKEHMEENNYNTYFRIYNRKRTFLALDNFGRSRRTQISLRRHISKMSTYVLTLLKRLPNKMYTVCPKSDILLKRQRKCKINV</sequence>
<evidence type="ECO:0000256" key="1">
    <source>
        <dbReference type="ARBA" id="ARBA00007936"/>
    </source>
</evidence>
<dbReference type="EMBL" id="ON704650">
    <property type="protein sequence ID" value="UZE89786.1"/>
    <property type="molecule type" value="Genomic_DNA"/>
</dbReference>
<proteinExistence type="inferred from homology"/>
<comment type="similarity">
    <text evidence="1">Belongs to the heparin-binding growth factors family.</text>
</comment>
<dbReference type="Proteomes" id="UP001264959">
    <property type="component" value="Segment"/>
</dbReference>
<dbReference type="InterPro" id="IPR008996">
    <property type="entry name" value="IL1/FGF"/>
</dbReference>
<dbReference type="Gene3D" id="2.80.10.50">
    <property type="match status" value="1"/>
</dbReference>
<evidence type="ECO:0000313" key="3">
    <source>
        <dbReference type="Proteomes" id="UP001264959"/>
    </source>
</evidence>
<dbReference type="Pfam" id="PF00167">
    <property type="entry name" value="FGF"/>
    <property type="match status" value="1"/>
</dbReference>
<dbReference type="PROSITE" id="PS00247">
    <property type="entry name" value="HBGF_FGF"/>
    <property type="match status" value="1"/>
</dbReference>
<dbReference type="CDD" id="cd23311">
    <property type="entry name" value="beta-trefoil_FGF_Bnl-like"/>
    <property type="match status" value="1"/>
</dbReference>
<dbReference type="PANTHER" id="PTHR11486">
    <property type="entry name" value="FIBROBLAST GROWTH FACTOR"/>
    <property type="match status" value="1"/>
</dbReference>
<protein>
    <submittedName>
        <fullName evidence="2">FGF</fullName>
    </submittedName>
</protein>